<dbReference type="EMBL" id="KV918800">
    <property type="protein sequence ID" value="OSX78976.1"/>
    <property type="molecule type" value="Genomic_DNA"/>
</dbReference>
<feature type="compositionally biased region" description="Pro residues" evidence="1">
    <location>
        <begin position="360"/>
        <end position="373"/>
    </location>
</feature>
<evidence type="ECO:0000256" key="1">
    <source>
        <dbReference type="SAM" id="MobiDB-lite"/>
    </source>
</evidence>
<feature type="region of interest" description="Disordered" evidence="1">
    <location>
        <begin position="271"/>
        <end position="463"/>
    </location>
</feature>
<feature type="non-terminal residue" evidence="2">
    <location>
        <position position="1"/>
    </location>
</feature>
<protein>
    <submittedName>
        <fullName evidence="2">Uncharacterized protein</fullName>
    </submittedName>
</protein>
<gene>
    <name evidence="2" type="ORF">BU14_0093s0019</name>
</gene>
<evidence type="ECO:0000313" key="3">
    <source>
        <dbReference type="Proteomes" id="UP000218209"/>
    </source>
</evidence>
<reference evidence="2 3" key="1">
    <citation type="submission" date="2017-03" db="EMBL/GenBank/DDBJ databases">
        <title>WGS assembly of Porphyra umbilicalis.</title>
        <authorList>
            <person name="Brawley S.H."/>
            <person name="Blouin N.A."/>
            <person name="Ficko-Blean E."/>
            <person name="Wheeler G.L."/>
            <person name="Lohr M."/>
            <person name="Goodson H.V."/>
            <person name="Jenkins J.W."/>
            <person name="Blaby-Haas C.E."/>
            <person name="Helliwell K.E."/>
            <person name="Chan C."/>
            <person name="Marriage T."/>
            <person name="Bhattacharya D."/>
            <person name="Klein A.S."/>
            <person name="Badis Y."/>
            <person name="Brodie J."/>
            <person name="Cao Y."/>
            <person name="Collen J."/>
            <person name="Dittami S.M."/>
            <person name="Gachon C.M."/>
            <person name="Green B.R."/>
            <person name="Karpowicz S."/>
            <person name="Kim J.W."/>
            <person name="Kudahl U."/>
            <person name="Lin S."/>
            <person name="Michel G."/>
            <person name="Mittag M."/>
            <person name="Olson B.J."/>
            <person name="Pangilinan J."/>
            <person name="Peng Y."/>
            <person name="Qiu H."/>
            <person name="Shu S."/>
            <person name="Singer J.T."/>
            <person name="Smith A.G."/>
            <person name="Sprecher B.N."/>
            <person name="Wagner V."/>
            <person name="Wang W."/>
            <person name="Wang Z.-Y."/>
            <person name="Yan J."/>
            <person name="Yarish C."/>
            <person name="Zoeuner-Riek S."/>
            <person name="Zhuang Y."/>
            <person name="Zou Y."/>
            <person name="Lindquist E.A."/>
            <person name="Grimwood J."/>
            <person name="Barry K."/>
            <person name="Rokhsar D.S."/>
            <person name="Schmutz J."/>
            <person name="Stiller J.W."/>
            <person name="Grossman A.R."/>
            <person name="Prochnik S.E."/>
        </authorList>
    </citation>
    <scope>NUCLEOTIDE SEQUENCE [LARGE SCALE GENOMIC DNA]</scope>
    <source>
        <strain evidence="2">4086291</strain>
    </source>
</reference>
<organism evidence="2 3">
    <name type="scientific">Porphyra umbilicalis</name>
    <name type="common">Purple laver</name>
    <name type="synonym">Red alga</name>
    <dbReference type="NCBI Taxonomy" id="2786"/>
    <lineage>
        <taxon>Eukaryota</taxon>
        <taxon>Rhodophyta</taxon>
        <taxon>Bangiophyceae</taxon>
        <taxon>Bangiales</taxon>
        <taxon>Bangiaceae</taxon>
        <taxon>Porphyra</taxon>
    </lineage>
</organism>
<evidence type="ECO:0000313" key="2">
    <source>
        <dbReference type="EMBL" id="OSX78976.1"/>
    </source>
</evidence>
<feature type="region of interest" description="Disordered" evidence="1">
    <location>
        <begin position="592"/>
        <end position="632"/>
    </location>
</feature>
<dbReference type="Proteomes" id="UP000218209">
    <property type="component" value="Unassembled WGS sequence"/>
</dbReference>
<sequence length="673" mass="71158">SLRPHRKMIAIRDAMAFVPERDDVRANVLFELWLVGTWIVLEYETRVELRSAPLLFRKWQSRVSRASRRRTRSSSCAVVSEYSDGSGPQPHNVGRQCNKPSRCQYNMVGFALRRLTRVAGSTWCAQHGVLVGETSVLNLNSVRVCVIAVAVSTPPSLNLLDGQPVSHHLVDVFHPLADHAIHVLVARAKQQPFEGAVDKERWRLTVQPARNDAFGHVAGSRLAVDDRARRCTVGACRQGCPCRCHSRRHRLCSLRCCCCCCRRRRGASLPPALPRRHGGRASTTPVGGHRGAAVGANRADGGRRCFRPLPTAAAVAPPPPTPRPARRLPPPCPPPNPCLHLPPPPAATPSQAQGPLTASTPPPPPAPCGPPRRWPTRAPRRALGAATPPRRRRTPLPRPPQRPPGRVASRSACGVLPPRARWMRRSPPPPLPASTRPRCGGARPTRVVTGGRPSADGGGGGGVPAAAAPTVMPADAGEASWVTPARRAVSAVSTVHARGSTAAAAAVASAAPPPVAAPAAAWPHAAAAAPPPPPLPSAAATAAATHVALRVDTLAPLAGTPRDLILRSAAAATIGLPARKASAARPVNTNCASSSAAIRPRRPPLTRRGADGRRRPATSVLRPFRGPPPPSPRRFTACSVISGPFIPQKGVQDNGGMQGKTSVPQAYCRSRLK</sequence>
<keyword evidence="3" id="KW-1185">Reference proteome</keyword>
<proteinExistence type="predicted"/>
<name>A0A1X6PE02_PORUM</name>
<dbReference type="AlphaFoldDB" id="A0A1X6PE02"/>
<feature type="compositionally biased region" description="Pro residues" evidence="1">
    <location>
        <begin position="316"/>
        <end position="347"/>
    </location>
</feature>
<accession>A0A1X6PE02</accession>
<feature type="non-terminal residue" evidence="2">
    <location>
        <position position="673"/>
    </location>
</feature>